<dbReference type="PROSITE" id="PS50181">
    <property type="entry name" value="FBOX"/>
    <property type="match status" value="1"/>
</dbReference>
<feature type="region of interest" description="Disordered" evidence="2">
    <location>
        <begin position="183"/>
        <end position="212"/>
    </location>
</feature>
<comment type="caution">
    <text evidence="4">The sequence shown here is derived from an EMBL/GenBank/DDBJ whole genome shotgun (WGS) entry which is preliminary data.</text>
</comment>
<dbReference type="SMART" id="SM00256">
    <property type="entry name" value="FBOX"/>
    <property type="match status" value="1"/>
</dbReference>
<keyword evidence="1" id="KW-0175">Coiled coil</keyword>
<dbReference type="AlphaFoldDB" id="A0A9P6UJE2"/>
<dbReference type="Pfam" id="PF12937">
    <property type="entry name" value="F-box-like"/>
    <property type="match status" value="1"/>
</dbReference>
<dbReference type="CDD" id="cd09917">
    <property type="entry name" value="F-box_SF"/>
    <property type="match status" value="1"/>
</dbReference>
<evidence type="ECO:0000256" key="1">
    <source>
        <dbReference type="SAM" id="Coils"/>
    </source>
</evidence>
<reference evidence="4" key="1">
    <citation type="journal article" date="2020" name="Fungal Divers.">
        <title>Resolving the Mortierellaceae phylogeny through synthesis of multi-gene phylogenetics and phylogenomics.</title>
        <authorList>
            <person name="Vandepol N."/>
            <person name="Liber J."/>
            <person name="Desiro A."/>
            <person name="Na H."/>
            <person name="Kennedy M."/>
            <person name="Barry K."/>
            <person name="Grigoriev I.V."/>
            <person name="Miller A.N."/>
            <person name="O'Donnell K."/>
            <person name="Stajich J.E."/>
            <person name="Bonito G."/>
        </authorList>
    </citation>
    <scope>NUCLEOTIDE SEQUENCE</scope>
    <source>
        <strain evidence="4">REB-010B</strain>
    </source>
</reference>
<protein>
    <recommendedName>
        <fullName evidence="3">F-box domain-containing protein</fullName>
    </recommendedName>
</protein>
<evidence type="ECO:0000256" key="2">
    <source>
        <dbReference type="SAM" id="MobiDB-lite"/>
    </source>
</evidence>
<dbReference type="SUPFAM" id="SSF81383">
    <property type="entry name" value="F-box domain"/>
    <property type="match status" value="1"/>
</dbReference>
<dbReference type="Gene3D" id="1.20.1280.50">
    <property type="match status" value="1"/>
</dbReference>
<organism evidence="4 5">
    <name type="scientific">Dissophora globulifera</name>
    <dbReference type="NCBI Taxonomy" id="979702"/>
    <lineage>
        <taxon>Eukaryota</taxon>
        <taxon>Fungi</taxon>
        <taxon>Fungi incertae sedis</taxon>
        <taxon>Mucoromycota</taxon>
        <taxon>Mortierellomycotina</taxon>
        <taxon>Mortierellomycetes</taxon>
        <taxon>Mortierellales</taxon>
        <taxon>Mortierellaceae</taxon>
        <taxon>Dissophora</taxon>
    </lineage>
</organism>
<dbReference type="OrthoDB" id="2404831at2759"/>
<feature type="coiled-coil region" evidence="1">
    <location>
        <begin position="305"/>
        <end position="332"/>
    </location>
</feature>
<name>A0A9P6UJE2_9FUNG</name>
<feature type="domain" description="F-box" evidence="3">
    <location>
        <begin position="45"/>
        <end position="91"/>
    </location>
</feature>
<sequence length="346" mass="39906">MPLKHHRSEENNVNSECKRRLPTERNLSSTTHADVVAATRSYVSPTLPYHLPVEVWETICSYLRPSQLARLSRVSKALYEIVCGIRFWKNWYLELAKEKEFTSSDLNVDSLDDYHPAVYMLYILSKSFILCEQCRKSHAPKSYHRVSTVPLPVKVVSSVKTPRQRIRRRNQLKVDQALLNRDSNLDDSSDSGDSRIKSSISGSEGDTQVSDESGQEAWTIRLCLNCRKEHYTRHVERYPPGLRAKVYNTQQMEELFRFGRRINHINPDGVLMTDGSSSWMEYSAYHVLGRARAHYGGDIGIAHIHNDHQESLEKMKGRVEHLRRKLPLLKKEGEALPPLKNLWALV</sequence>
<keyword evidence="5" id="KW-1185">Reference proteome</keyword>
<proteinExistence type="predicted"/>
<feature type="region of interest" description="Disordered" evidence="2">
    <location>
        <begin position="1"/>
        <end position="22"/>
    </location>
</feature>
<dbReference type="EMBL" id="JAAAIP010001309">
    <property type="protein sequence ID" value="KAG0308084.1"/>
    <property type="molecule type" value="Genomic_DNA"/>
</dbReference>
<dbReference type="Proteomes" id="UP000738325">
    <property type="component" value="Unassembled WGS sequence"/>
</dbReference>
<dbReference type="InterPro" id="IPR001810">
    <property type="entry name" value="F-box_dom"/>
</dbReference>
<evidence type="ECO:0000313" key="5">
    <source>
        <dbReference type="Proteomes" id="UP000738325"/>
    </source>
</evidence>
<accession>A0A9P6UJE2</accession>
<dbReference type="InterPro" id="IPR036047">
    <property type="entry name" value="F-box-like_dom_sf"/>
</dbReference>
<evidence type="ECO:0000259" key="3">
    <source>
        <dbReference type="PROSITE" id="PS50181"/>
    </source>
</evidence>
<evidence type="ECO:0000313" key="4">
    <source>
        <dbReference type="EMBL" id="KAG0308084.1"/>
    </source>
</evidence>
<gene>
    <name evidence="4" type="ORF">BGZ99_001272</name>
</gene>